<evidence type="ECO:0000313" key="10">
    <source>
        <dbReference type="Proteomes" id="UP000256328"/>
    </source>
</evidence>
<dbReference type="GO" id="GO:0000981">
    <property type="term" value="F:DNA-binding transcription factor activity, RNA polymerase II-specific"/>
    <property type="evidence" value="ECO:0007669"/>
    <property type="project" value="TreeGrafter"/>
</dbReference>
<dbReference type="GO" id="GO:0045944">
    <property type="term" value="P:positive regulation of transcription by RNA polymerase II"/>
    <property type="evidence" value="ECO:0007669"/>
    <property type="project" value="TreeGrafter"/>
</dbReference>
<comment type="caution">
    <text evidence="9">The sequence shown here is derived from an EMBL/GenBank/DDBJ whole genome shotgun (WGS) entry which is preliminary data.</text>
</comment>
<evidence type="ECO:0000256" key="5">
    <source>
        <dbReference type="ARBA" id="ARBA00023125"/>
    </source>
</evidence>
<evidence type="ECO:0000256" key="7">
    <source>
        <dbReference type="ARBA" id="ARBA00023242"/>
    </source>
</evidence>
<sequence length="632" mass="71119">MLPECELCIAAGVDCVPVTDDSSSNTDRGAHPSWMEDPLIQQTSTGWQPFGPLSPGDIPTNDVVATVTELGVPLLASSRLPYSPSPSTSGSIDDASTTVSRRRALSDVISTDNQIAPELLRPRSVPRDVQALRAARTRDILRAYDSMVGYALIDAYFRDAHRSCPFLDKKTVLATLESETNRDYFVDAAAGTSNDSCLTILHLVMAIGYGTLQRTSQLPAGAGPRLNVESEAIISESLLSDDIETVQILLLLTIYIQFDMESEIKVQILVDMVARRVMNLGLTRRSVVDDQISPAEMERNHRLFWSVFCIDRLVATSMGMPVALNGVNMRVLLPRMTVDEFASDDSAEVIATLQVSRHVIQLRQLEDKVLHQIHLRDHQTTSYLPTSDRQGIIENLRVEIDDWYSNGCLLKSTGSDEMSIYIRIPWLGARYYNLLLLLYYPSYFKPKMTPLTRHELVSLAQKHISANFVRFQQHQLPLSHLMLCRLFPVCLVFLHNFIPHGLDQTPMAIHNEITMCADIMAVFPSRWVQAHRAATLLRELARRTKRYVNSVLSIDLSDSHCPVLSASSKLSEDEYSWYQTTRASFIELMEQVLGKGSTYIPLREWEISEVEGLNRTPIRARAVLESSEYFKE</sequence>
<protein>
    <recommendedName>
        <fullName evidence="8">Xylanolytic transcriptional activator regulatory domain-containing protein</fullName>
    </recommendedName>
</protein>
<dbReference type="Proteomes" id="UP000256328">
    <property type="component" value="Unassembled WGS sequence"/>
</dbReference>
<keyword evidence="6" id="KW-0804">Transcription</keyword>
<evidence type="ECO:0000256" key="6">
    <source>
        <dbReference type="ARBA" id="ARBA00023163"/>
    </source>
</evidence>
<feature type="domain" description="Xylanolytic transcriptional activator regulatory" evidence="8">
    <location>
        <begin position="266"/>
        <end position="340"/>
    </location>
</feature>
<evidence type="ECO:0000259" key="8">
    <source>
        <dbReference type="SMART" id="SM00906"/>
    </source>
</evidence>
<accession>A0A3D8SI90</accession>
<keyword evidence="7" id="KW-0539">Nucleus</keyword>
<dbReference type="GO" id="GO:0043565">
    <property type="term" value="F:sequence-specific DNA binding"/>
    <property type="evidence" value="ECO:0007669"/>
    <property type="project" value="TreeGrafter"/>
</dbReference>
<reference evidence="9 10" key="1">
    <citation type="journal article" date="2018" name="IMA Fungus">
        <title>IMA Genome-F 9: Draft genome sequence of Annulohypoxylon stygium, Aspergillus mulundensis, Berkeleyomyces basicola (syn. Thielaviopsis basicola), Ceratocystis smalleyi, two Cercospora beticola strains, Coleophoma cylindrospora, Fusarium fracticaudum, Phialophora cf. hyalina, and Morchella septimelata.</title>
        <authorList>
            <person name="Wingfield B.D."/>
            <person name="Bills G.F."/>
            <person name="Dong Y."/>
            <person name="Huang W."/>
            <person name="Nel W.J."/>
            <person name="Swalarsk-Parry B.S."/>
            <person name="Vaghefi N."/>
            <person name="Wilken P.M."/>
            <person name="An Z."/>
            <person name="de Beer Z.W."/>
            <person name="De Vos L."/>
            <person name="Chen L."/>
            <person name="Duong T.A."/>
            <person name="Gao Y."/>
            <person name="Hammerbacher A."/>
            <person name="Kikkert J.R."/>
            <person name="Li Y."/>
            <person name="Li H."/>
            <person name="Li K."/>
            <person name="Li Q."/>
            <person name="Liu X."/>
            <person name="Ma X."/>
            <person name="Naidoo K."/>
            <person name="Pethybridge S.J."/>
            <person name="Sun J."/>
            <person name="Steenkamp E.T."/>
            <person name="van der Nest M.A."/>
            <person name="van Wyk S."/>
            <person name="Wingfield M.J."/>
            <person name="Xiong C."/>
            <person name="Yue Q."/>
            <person name="Zhang X."/>
        </authorList>
    </citation>
    <scope>NUCLEOTIDE SEQUENCE [LARGE SCALE GENOMIC DNA]</scope>
    <source>
        <strain evidence="9 10">BP5796</strain>
    </source>
</reference>
<dbReference type="PANTHER" id="PTHR47782">
    <property type="entry name" value="ZN(II)2CYS6 TRANSCRIPTION FACTOR (EUROFUNG)-RELATED"/>
    <property type="match status" value="1"/>
</dbReference>
<dbReference type="CDD" id="cd12148">
    <property type="entry name" value="fungal_TF_MHR"/>
    <property type="match status" value="1"/>
</dbReference>
<gene>
    <name evidence="9" type="ORF">BP5796_04365</name>
</gene>
<comment type="subcellular location">
    <subcellularLocation>
        <location evidence="1">Nucleus</location>
    </subcellularLocation>
</comment>
<dbReference type="AlphaFoldDB" id="A0A3D8SI90"/>
<evidence type="ECO:0000313" key="9">
    <source>
        <dbReference type="EMBL" id="RDW86040.1"/>
    </source>
</evidence>
<dbReference type="SMART" id="SM00906">
    <property type="entry name" value="Fungal_trans"/>
    <property type="match status" value="1"/>
</dbReference>
<keyword evidence="10" id="KW-1185">Reference proteome</keyword>
<proteinExistence type="predicted"/>
<dbReference type="PANTHER" id="PTHR47782:SF7">
    <property type="entry name" value="PROTEIN STB5"/>
    <property type="match status" value="1"/>
</dbReference>
<dbReference type="InterPro" id="IPR007219">
    <property type="entry name" value="XnlR_reg_dom"/>
</dbReference>
<dbReference type="EMBL" id="PDLN01000005">
    <property type="protein sequence ID" value="RDW86040.1"/>
    <property type="molecule type" value="Genomic_DNA"/>
</dbReference>
<dbReference type="GO" id="GO:0006351">
    <property type="term" value="P:DNA-templated transcription"/>
    <property type="evidence" value="ECO:0007669"/>
    <property type="project" value="InterPro"/>
</dbReference>
<name>A0A3D8SI90_9HELO</name>
<dbReference type="OrthoDB" id="6612291at2759"/>
<keyword evidence="2" id="KW-0479">Metal-binding</keyword>
<evidence type="ECO:0000256" key="2">
    <source>
        <dbReference type="ARBA" id="ARBA00022723"/>
    </source>
</evidence>
<dbReference type="InterPro" id="IPR052202">
    <property type="entry name" value="Yeast_MetPath_Reg"/>
</dbReference>
<dbReference type="GO" id="GO:0008270">
    <property type="term" value="F:zinc ion binding"/>
    <property type="evidence" value="ECO:0007669"/>
    <property type="project" value="InterPro"/>
</dbReference>
<evidence type="ECO:0000256" key="3">
    <source>
        <dbReference type="ARBA" id="ARBA00022833"/>
    </source>
</evidence>
<keyword evidence="3" id="KW-0862">Zinc</keyword>
<evidence type="ECO:0000256" key="4">
    <source>
        <dbReference type="ARBA" id="ARBA00023015"/>
    </source>
</evidence>
<keyword evidence="4" id="KW-0805">Transcription regulation</keyword>
<organism evidence="9 10">
    <name type="scientific">Coleophoma crateriformis</name>
    <dbReference type="NCBI Taxonomy" id="565419"/>
    <lineage>
        <taxon>Eukaryota</taxon>
        <taxon>Fungi</taxon>
        <taxon>Dikarya</taxon>
        <taxon>Ascomycota</taxon>
        <taxon>Pezizomycotina</taxon>
        <taxon>Leotiomycetes</taxon>
        <taxon>Helotiales</taxon>
        <taxon>Dermateaceae</taxon>
        <taxon>Coleophoma</taxon>
    </lineage>
</organism>
<keyword evidence="5" id="KW-0238">DNA-binding</keyword>
<evidence type="ECO:0000256" key="1">
    <source>
        <dbReference type="ARBA" id="ARBA00004123"/>
    </source>
</evidence>
<dbReference type="GO" id="GO:0005634">
    <property type="term" value="C:nucleus"/>
    <property type="evidence" value="ECO:0007669"/>
    <property type="project" value="UniProtKB-SubCell"/>
</dbReference>
<dbReference type="Pfam" id="PF04082">
    <property type="entry name" value="Fungal_trans"/>
    <property type="match status" value="1"/>
</dbReference>